<name>A0A5J4W5X3_9EUKA</name>
<gene>
    <name evidence="1" type="ORF">EZS28_014638</name>
</gene>
<protein>
    <submittedName>
        <fullName evidence="1">Uncharacterized protein</fullName>
    </submittedName>
</protein>
<comment type="caution">
    <text evidence="1">The sequence shown here is derived from an EMBL/GenBank/DDBJ whole genome shotgun (WGS) entry which is preliminary data.</text>
</comment>
<organism evidence="1 2">
    <name type="scientific">Streblomastix strix</name>
    <dbReference type="NCBI Taxonomy" id="222440"/>
    <lineage>
        <taxon>Eukaryota</taxon>
        <taxon>Metamonada</taxon>
        <taxon>Preaxostyla</taxon>
        <taxon>Oxymonadida</taxon>
        <taxon>Streblomastigidae</taxon>
        <taxon>Streblomastix</taxon>
    </lineage>
</organism>
<sequence length="136" mass="15251">METRASTHKVAESLKKQVCQLVRLKQLSTIDIIIAKGPELVMGNNSDRCFQNRLGATLKTKQLGKQIAWRHWEIVKLGVPTNNTGATLNINKNRAALPLVSLMNSILLLAEQQKWKVEAQHIPGNNEWRAGQFAKT</sequence>
<evidence type="ECO:0000313" key="1">
    <source>
        <dbReference type="EMBL" id="KAA6389839.1"/>
    </source>
</evidence>
<evidence type="ECO:0000313" key="2">
    <source>
        <dbReference type="Proteomes" id="UP000324800"/>
    </source>
</evidence>
<reference evidence="1 2" key="1">
    <citation type="submission" date="2019-03" db="EMBL/GenBank/DDBJ databases">
        <title>Single cell metagenomics reveals metabolic interactions within the superorganism composed of flagellate Streblomastix strix and complex community of Bacteroidetes bacteria on its surface.</title>
        <authorList>
            <person name="Treitli S.C."/>
            <person name="Kolisko M."/>
            <person name="Husnik F."/>
            <person name="Keeling P."/>
            <person name="Hampl V."/>
        </authorList>
    </citation>
    <scope>NUCLEOTIDE SEQUENCE [LARGE SCALE GENOMIC DNA]</scope>
    <source>
        <strain evidence="1">ST1C</strain>
    </source>
</reference>
<proteinExistence type="predicted"/>
<dbReference type="EMBL" id="SNRW01003437">
    <property type="protein sequence ID" value="KAA6389839.1"/>
    <property type="molecule type" value="Genomic_DNA"/>
</dbReference>
<accession>A0A5J4W5X3</accession>
<dbReference type="Proteomes" id="UP000324800">
    <property type="component" value="Unassembled WGS sequence"/>
</dbReference>
<dbReference type="AlphaFoldDB" id="A0A5J4W5X3"/>